<dbReference type="PROSITE" id="PS00061">
    <property type="entry name" value="ADH_SHORT"/>
    <property type="match status" value="1"/>
</dbReference>
<organism evidence="3 4">
    <name type="scientific">Paenibacillus marchantiophytorum</name>
    <dbReference type="NCBI Taxonomy" id="1619310"/>
    <lineage>
        <taxon>Bacteria</taxon>
        <taxon>Bacillati</taxon>
        <taxon>Bacillota</taxon>
        <taxon>Bacilli</taxon>
        <taxon>Bacillales</taxon>
        <taxon>Paenibacillaceae</taxon>
        <taxon>Paenibacillus</taxon>
    </lineage>
</organism>
<dbReference type="PRINTS" id="PR00080">
    <property type="entry name" value="SDRFAMILY"/>
</dbReference>
<dbReference type="InterPro" id="IPR002347">
    <property type="entry name" value="SDR_fam"/>
</dbReference>
<protein>
    <submittedName>
        <fullName evidence="3">Dihydroanticapsin 7-dehydrogenase</fullName>
    </submittedName>
</protein>
<keyword evidence="2" id="KW-0560">Oxidoreductase</keyword>
<comment type="similarity">
    <text evidence="1">Belongs to the short-chain dehydrogenases/reductases (SDR) family.</text>
</comment>
<dbReference type="InterPro" id="IPR020904">
    <property type="entry name" value="Sc_DH/Rdtase_CS"/>
</dbReference>
<evidence type="ECO:0000313" key="3">
    <source>
        <dbReference type="EMBL" id="GFZ92432.1"/>
    </source>
</evidence>
<dbReference type="InterPro" id="IPR036291">
    <property type="entry name" value="NAD(P)-bd_dom_sf"/>
</dbReference>
<keyword evidence="4" id="KW-1185">Reference proteome</keyword>
<evidence type="ECO:0000313" key="4">
    <source>
        <dbReference type="Proteomes" id="UP000615455"/>
    </source>
</evidence>
<evidence type="ECO:0000256" key="2">
    <source>
        <dbReference type="ARBA" id="ARBA00023002"/>
    </source>
</evidence>
<evidence type="ECO:0000256" key="1">
    <source>
        <dbReference type="ARBA" id="ARBA00006484"/>
    </source>
</evidence>
<gene>
    <name evidence="3" type="primary">bacC</name>
    <name evidence="3" type="ORF">GCM10008018_43510</name>
</gene>
<dbReference type="Proteomes" id="UP000615455">
    <property type="component" value="Unassembled WGS sequence"/>
</dbReference>
<dbReference type="PANTHER" id="PTHR24321">
    <property type="entry name" value="DEHYDROGENASES, SHORT CHAIN"/>
    <property type="match status" value="1"/>
</dbReference>
<dbReference type="Gene3D" id="3.40.50.720">
    <property type="entry name" value="NAD(P)-binding Rossmann-like Domain"/>
    <property type="match status" value="1"/>
</dbReference>
<dbReference type="CDD" id="cd05233">
    <property type="entry name" value="SDR_c"/>
    <property type="match status" value="1"/>
</dbReference>
<proteinExistence type="inferred from homology"/>
<dbReference type="PANTHER" id="PTHR24321:SF8">
    <property type="entry name" value="ESTRADIOL 17-BETA-DEHYDROGENASE 8-RELATED"/>
    <property type="match status" value="1"/>
</dbReference>
<dbReference type="EMBL" id="BMHE01000025">
    <property type="protein sequence ID" value="GFZ92432.1"/>
    <property type="molecule type" value="Genomic_DNA"/>
</dbReference>
<reference evidence="4" key="1">
    <citation type="journal article" date="2019" name="Int. J. Syst. Evol. Microbiol.">
        <title>The Global Catalogue of Microorganisms (GCM) 10K type strain sequencing project: providing services to taxonomists for standard genome sequencing and annotation.</title>
        <authorList>
            <consortium name="The Broad Institute Genomics Platform"/>
            <consortium name="The Broad Institute Genome Sequencing Center for Infectious Disease"/>
            <person name="Wu L."/>
            <person name="Ma J."/>
        </authorList>
    </citation>
    <scope>NUCLEOTIDE SEQUENCE [LARGE SCALE GENOMIC DNA]</scope>
    <source>
        <strain evidence="4">CGMCC 1.15043</strain>
    </source>
</reference>
<dbReference type="SUPFAM" id="SSF51735">
    <property type="entry name" value="NAD(P)-binding Rossmann-fold domains"/>
    <property type="match status" value="1"/>
</dbReference>
<comment type="caution">
    <text evidence="3">The sequence shown here is derived from an EMBL/GenBank/DDBJ whole genome shotgun (WGS) entry which is preliminary data.</text>
</comment>
<sequence>MQEGMIILRLSNKRTLITGGARGIGKGIVERFLREGAKVFVLDIKETELSMLKAEIVEYADSFDYAVIDLNDLSAIPAVVEQAISRWNGMDILINNAGMAVRESFLDIPLNRWNQIMNVNLNSMFLISQLVAKQMVEQGGGGSIVNMTSKNGLKGSGQLAHYNTSKGGVVLLTESMAVELAAYGIRVNAVAPGNIGTPLDDELKKKENRALDEVSAKNPMKRMGTIAEIANAFLFLASEEAAFVNGSTVVVDGGHLANASEL</sequence>
<dbReference type="NCBIfam" id="NF005559">
    <property type="entry name" value="PRK07231.1"/>
    <property type="match status" value="1"/>
</dbReference>
<name>A0ABQ1EY53_9BACL</name>
<dbReference type="PRINTS" id="PR00081">
    <property type="entry name" value="GDHRDH"/>
</dbReference>
<dbReference type="Pfam" id="PF13561">
    <property type="entry name" value="adh_short_C2"/>
    <property type="match status" value="1"/>
</dbReference>
<accession>A0ABQ1EY53</accession>